<dbReference type="RefSeq" id="WP_143924091.1">
    <property type="nucleotide sequence ID" value="NZ_VLTK01000014.1"/>
</dbReference>
<protein>
    <submittedName>
        <fullName evidence="1">Uncharacterized protein</fullName>
    </submittedName>
</protein>
<reference evidence="1 2" key="1">
    <citation type="submission" date="2019-07" db="EMBL/GenBank/DDBJ databases">
        <title>Draft genome sequence of Brevibacterium aurantiacum XU54 isolated from Xinjiang China.</title>
        <authorList>
            <person name="Xu X."/>
        </authorList>
    </citation>
    <scope>NUCLEOTIDE SEQUENCE [LARGE SCALE GENOMIC DNA]</scope>
    <source>
        <strain evidence="1 2">XU54</strain>
    </source>
</reference>
<proteinExistence type="predicted"/>
<gene>
    <name evidence="1" type="ORF">FO013_18765</name>
</gene>
<dbReference type="AlphaFoldDB" id="A0A556C613"/>
<sequence length="73" mass="8224">MSDDIEVLFGPWIVRQKLDHFWVVNVAIHQKNSQVWGSTLDDLIIDIVPTTTPALEAAVYDLSYLEDGSGRSH</sequence>
<keyword evidence="2" id="KW-1185">Reference proteome</keyword>
<dbReference type="EMBL" id="VLTK01000014">
    <property type="protein sequence ID" value="TSI12830.1"/>
    <property type="molecule type" value="Genomic_DNA"/>
</dbReference>
<dbReference type="Proteomes" id="UP000316406">
    <property type="component" value="Unassembled WGS sequence"/>
</dbReference>
<organism evidence="1 2">
    <name type="scientific">Brevibacterium aurantiacum</name>
    <dbReference type="NCBI Taxonomy" id="273384"/>
    <lineage>
        <taxon>Bacteria</taxon>
        <taxon>Bacillati</taxon>
        <taxon>Actinomycetota</taxon>
        <taxon>Actinomycetes</taxon>
        <taxon>Micrococcales</taxon>
        <taxon>Brevibacteriaceae</taxon>
        <taxon>Brevibacterium</taxon>
    </lineage>
</organism>
<dbReference type="OrthoDB" id="8717159at2"/>
<evidence type="ECO:0000313" key="1">
    <source>
        <dbReference type="EMBL" id="TSI12830.1"/>
    </source>
</evidence>
<name>A0A556C613_BREAU</name>
<comment type="caution">
    <text evidence="1">The sequence shown here is derived from an EMBL/GenBank/DDBJ whole genome shotgun (WGS) entry which is preliminary data.</text>
</comment>
<accession>A0A556C613</accession>
<evidence type="ECO:0000313" key="2">
    <source>
        <dbReference type="Proteomes" id="UP000316406"/>
    </source>
</evidence>